<reference evidence="3" key="1">
    <citation type="submission" date="2022-10" db="EMBL/GenBank/DDBJ databases">
        <title>Genome assembly of Pristionchus species.</title>
        <authorList>
            <person name="Yoshida K."/>
            <person name="Sommer R.J."/>
        </authorList>
    </citation>
    <scope>NUCLEOTIDE SEQUENCE [LARGE SCALE GENOMIC DNA]</scope>
    <source>
        <strain evidence="3">RS5460</strain>
    </source>
</reference>
<keyword evidence="3" id="KW-1185">Reference proteome</keyword>
<dbReference type="AlphaFoldDB" id="A0AAN4ZA06"/>
<feature type="region of interest" description="Disordered" evidence="1">
    <location>
        <begin position="85"/>
        <end position="122"/>
    </location>
</feature>
<gene>
    <name evidence="2" type="ORF">PMAYCL1PPCAC_03390</name>
</gene>
<sequence>EWTRRGRELPYLGVATVPDGSGIIDWARSLAYACHDPVLLAERAAGVLLHPLRHAAVVEGVRAVAPHHHAVNAPLRCRSGCSWSSNGGGGGRGWRGGGRRRGRGRTCRSGGSSAPRGHGRGRLSLGTLRRIRLASEALLHELESADGARVAFHVPRPHRARVPPLQRERTT</sequence>
<protein>
    <submittedName>
        <fullName evidence="2">Uncharacterized protein</fullName>
    </submittedName>
</protein>
<name>A0AAN4ZA06_9BILA</name>
<feature type="compositionally biased region" description="Gly residues" evidence="1">
    <location>
        <begin position="86"/>
        <end position="96"/>
    </location>
</feature>
<dbReference type="Proteomes" id="UP001328107">
    <property type="component" value="Unassembled WGS sequence"/>
</dbReference>
<evidence type="ECO:0000313" key="3">
    <source>
        <dbReference type="Proteomes" id="UP001328107"/>
    </source>
</evidence>
<evidence type="ECO:0000256" key="1">
    <source>
        <dbReference type="SAM" id="MobiDB-lite"/>
    </source>
</evidence>
<evidence type="ECO:0000313" key="2">
    <source>
        <dbReference type="EMBL" id="GMR33195.1"/>
    </source>
</evidence>
<organism evidence="2 3">
    <name type="scientific">Pristionchus mayeri</name>
    <dbReference type="NCBI Taxonomy" id="1317129"/>
    <lineage>
        <taxon>Eukaryota</taxon>
        <taxon>Metazoa</taxon>
        <taxon>Ecdysozoa</taxon>
        <taxon>Nematoda</taxon>
        <taxon>Chromadorea</taxon>
        <taxon>Rhabditida</taxon>
        <taxon>Rhabditina</taxon>
        <taxon>Diplogasteromorpha</taxon>
        <taxon>Diplogasteroidea</taxon>
        <taxon>Neodiplogasteridae</taxon>
        <taxon>Pristionchus</taxon>
    </lineage>
</organism>
<dbReference type="EMBL" id="BTRK01000001">
    <property type="protein sequence ID" value="GMR33195.1"/>
    <property type="molecule type" value="Genomic_DNA"/>
</dbReference>
<accession>A0AAN4ZA06</accession>
<feature type="non-terminal residue" evidence="2">
    <location>
        <position position="171"/>
    </location>
</feature>
<comment type="caution">
    <text evidence="2">The sequence shown here is derived from an EMBL/GenBank/DDBJ whole genome shotgun (WGS) entry which is preliminary data.</text>
</comment>
<feature type="non-terminal residue" evidence="2">
    <location>
        <position position="1"/>
    </location>
</feature>
<proteinExistence type="predicted"/>
<feature type="compositionally biased region" description="Basic residues" evidence="1">
    <location>
        <begin position="97"/>
        <end position="106"/>
    </location>
</feature>